<evidence type="ECO:0000256" key="2">
    <source>
        <dbReference type="SAM" id="Phobius"/>
    </source>
</evidence>
<protein>
    <submittedName>
        <fullName evidence="3">Uncharacterized protein</fullName>
    </submittedName>
</protein>
<feature type="compositionally biased region" description="Basic and acidic residues" evidence="1">
    <location>
        <begin position="291"/>
        <end position="304"/>
    </location>
</feature>
<evidence type="ECO:0000256" key="1">
    <source>
        <dbReference type="SAM" id="MobiDB-lite"/>
    </source>
</evidence>
<dbReference type="EMBL" id="JBHUDJ010000008">
    <property type="protein sequence ID" value="MFD1588113.1"/>
    <property type="molecule type" value="Genomic_DNA"/>
</dbReference>
<dbReference type="RefSeq" id="WP_247381788.1">
    <property type="nucleotide sequence ID" value="NZ_JALLGV010000012.1"/>
</dbReference>
<reference evidence="3 4" key="1">
    <citation type="journal article" date="2019" name="Int. J. Syst. Evol. Microbiol.">
        <title>The Global Catalogue of Microorganisms (GCM) 10K type strain sequencing project: providing services to taxonomists for standard genome sequencing and annotation.</title>
        <authorList>
            <consortium name="The Broad Institute Genomics Platform"/>
            <consortium name="The Broad Institute Genome Sequencing Center for Infectious Disease"/>
            <person name="Wu L."/>
            <person name="Ma J."/>
        </authorList>
    </citation>
    <scope>NUCLEOTIDE SEQUENCE [LARGE SCALE GENOMIC DNA]</scope>
    <source>
        <strain evidence="3 4">CGMCC 1.12125</strain>
    </source>
</reference>
<dbReference type="Pfam" id="PF19590">
    <property type="entry name" value="TrbL_3"/>
    <property type="match status" value="1"/>
</dbReference>
<accession>A0ABD6CFD1</accession>
<feature type="transmembrane region" description="Helical" evidence="2">
    <location>
        <begin position="183"/>
        <end position="207"/>
    </location>
</feature>
<dbReference type="AlphaFoldDB" id="A0ABD6CFD1"/>
<keyword evidence="2" id="KW-0472">Membrane</keyword>
<feature type="region of interest" description="Disordered" evidence="1">
    <location>
        <begin position="291"/>
        <end position="419"/>
    </location>
</feature>
<keyword evidence="4" id="KW-1185">Reference proteome</keyword>
<comment type="caution">
    <text evidence="3">The sequence shown here is derived from an EMBL/GenBank/DDBJ whole genome shotgun (WGS) entry which is preliminary data.</text>
</comment>
<organism evidence="3 4">
    <name type="scientific">Halorientalis brevis</name>
    <dbReference type="NCBI Taxonomy" id="1126241"/>
    <lineage>
        <taxon>Archaea</taxon>
        <taxon>Methanobacteriati</taxon>
        <taxon>Methanobacteriota</taxon>
        <taxon>Stenosarchaea group</taxon>
        <taxon>Halobacteria</taxon>
        <taxon>Halobacteriales</taxon>
        <taxon>Haloarculaceae</taxon>
        <taxon>Halorientalis</taxon>
    </lineage>
</organism>
<keyword evidence="2" id="KW-1133">Transmembrane helix</keyword>
<feature type="transmembrane region" description="Helical" evidence="2">
    <location>
        <begin position="214"/>
        <end position="232"/>
    </location>
</feature>
<feature type="compositionally biased region" description="Basic and acidic residues" evidence="1">
    <location>
        <begin position="322"/>
        <end position="338"/>
    </location>
</feature>
<feature type="compositionally biased region" description="Basic and acidic residues" evidence="1">
    <location>
        <begin position="397"/>
        <end position="419"/>
    </location>
</feature>
<evidence type="ECO:0000313" key="3">
    <source>
        <dbReference type="EMBL" id="MFD1588113.1"/>
    </source>
</evidence>
<feature type="transmembrane region" description="Helical" evidence="2">
    <location>
        <begin position="108"/>
        <end position="134"/>
    </location>
</feature>
<evidence type="ECO:0000313" key="4">
    <source>
        <dbReference type="Proteomes" id="UP001597119"/>
    </source>
</evidence>
<feature type="transmembrane region" description="Helical" evidence="2">
    <location>
        <begin position="155"/>
        <end position="177"/>
    </location>
</feature>
<sequence length="419" mass="45451">MPDFGALGDVIVAAIKELLTQLFNPVTNVIEQHVSKLVELIVDTPYPDAIYTAPSNGSWPGIYTYYWDSIIPLALFLWAMSIGLVIFFESTSHLFTSYHRTKLKKRAFSGLLGILAWWWMAALSLRFVSALATFISPELSNVTLFETLSFTSMSVLGTVFALMADFTLFALLGLIYLTRELVLYLFVLLMPILIALWIPGVGPFTLVSRFVRRLAGFYVPFLFMTVPVAVLFRLGELVGLGADLSMGGVGQWLVALVIPLLAVLSPIVLVWQAGAVFFVADRASRHFSRERARQRTARAREKGAETVQGGRNFVRGAQGKPAVDRDGQYKLDHGDSRAHAAGAKVSQSTTRLVSVFDQDGDSGDGSGGSGGTGGGDGTAGTDAGDGQGYNRTSNFETLRDRGGSGGRDGADDDRPRYIN</sequence>
<feature type="transmembrane region" description="Helical" evidence="2">
    <location>
        <begin position="65"/>
        <end position="88"/>
    </location>
</feature>
<keyword evidence="2" id="KW-0812">Transmembrane</keyword>
<dbReference type="InterPro" id="IPR045782">
    <property type="entry name" value="TrbL_3"/>
</dbReference>
<gene>
    <name evidence="3" type="ORF">ACFR9U_14105</name>
</gene>
<proteinExistence type="predicted"/>
<feature type="transmembrane region" description="Helical" evidence="2">
    <location>
        <begin position="252"/>
        <end position="280"/>
    </location>
</feature>
<dbReference type="Proteomes" id="UP001597119">
    <property type="component" value="Unassembled WGS sequence"/>
</dbReference>
<feature type="compositionally biased region" description="Gly residues" evidence="1">
    <location>
        <begin position="363"/>
        <end position="387"/>
    </location>
</feature>
<name>A0ABD6CFD1_9EURY</name>